<feature type="region of interest" description="Disordered" evidence="2">
    <location>
        <begin position="796"/>
        <end position="855"/>
    </location>
</feature>
<dbReference type="GO" id="GO:0008270">
    <property type="term" value="F:zinc ion binding"/>
    <property type="evidence" value="ECO:0007669"/>
    <property type="project" value="UniProtKB-KW"/>
</dbReference>
<feature type="compositionally biased region" description="Acidic residues" evidence="2">
    <location>
        <begin position="1"/>
        <end position="15"/>
    </location>
</feature>
<proteinExistence type="predicted"/>
<feature type="region of interest" description="Disordered" evidence="2">
    <location>
        <begin position="760"/>
        <end position="780"/>
    </location>
</feature>
<keyword evidence="1" id="KW-0863">Zinc-finger</keyword>
<comment type="caution">
    <text evidence="4">The sequence shown here is derived from an EMBL/GenBank/DDBJ whole genome shotgun (WGS) entry which is preliminary data.</text>
</comment>
<dbReference type="PANTHER" id="PTHR31569:SF4">
    <property type="entry name" value="SWIM-TYPE DOMAIN-CONTAINING PROTEIN"/>
    <property type="match status" value="1"/>
</dbReference>
<evidence type="ECO:0000256" key="2">
    <source>
        <dbReference type="SAM" id="MobiDB-lite"/>
    </source>
</evidence>
<feature type="region of interest" description="Disordered" evidence="2">
    <location>
        <begin position="1"/>
        <end position="67"/>
    </location>
</feature>
<dbReference type="Gene3D" id="3.40.395.10">
    <property type="entry name" value="Adenoviral Proteinase, Chain A"/>
    <property type="match status" value="1"/>
</dbReference>
<evidence type="ECO:0000313" key="4">
    <source>
        <dbReference type="EMBL" id="ETP05256.1"/>
    </source>
</evidence>
<feature type="compositionally biased region" description="Basic residues" evidence="2">
    <location>
        <begin position="32"/>
        <end position="50"/>
    </location>
</feature>
<feature type="compositionally biased region" description="Polar residues" evidence="2">
    <location>
        <begin position="801"/>
        <end position="818"/>
    </location>
</feature>
<dbReference type="PANTHER" id="PTHR31569">
    <property type="entry name" value="SWIM-TYPE DOMAIN-CONTAINING PROTEIN"/>
    <property type="match status" value="1"/>
</dbReference>
<name>W2W4B8_PHYNI</name>
<dbReference type="EMBL" id="ANIX01003586">
    <property type="protein sequence ID" value="ETP05256.1"/>
    <property type="molecule type" value="Genomic_DNA"/>
</dbReference>
<accession>W2W4B8</accession>
<dbReference type="AlphaFoldDB" id="W2W4B8"/>
<feature type="domain" description="SWIM-type" evidence="3">
    <location>
        <begin position="610"/>
        <end position="644"/>
    </location>
</feature>
<dbReference type="Proteomes" id="UP000018958">
    <property type="component" value="Unassembled WGS sequence"/>
</dbReference>
<dbReference type="SUPFAM" id="SSF54001">
    <property type="entry name" value="Cysteine proteinases"/>
    <property type="match status" value="1"/>
</dbReference>
<dbReference type="Pfam" id="PF21056">
    <property type="entry name" value="ZSWIM1-3_RNaseH-like"/>
    <property type="match status" value="1"/>
</dbReference>
<organism evidence="4 5">
    <name type="scientific">Phytophthora nicotianae CJ01A1</name>
    <dbReference type="NCBI Taxonomy" id="1317063"/>
    <lineage>
        <taxon>Eukaryota</taxon>
        <taxon>Sar</taxon>
        <taxon>Stramenopiles</taxon>
        <taxon>Oomycota</taxon>
        <taxon>Peronosporomycetes</taxon>
        <taxon>Peronosporales</taxon>
        <taxon>Peronosporaceae</taxon>
        <taxon>Phytophthora</taxon>
    </lineage>
</organism>
<dbReference type="OrthoDB" id="111802at2759"/>
<keyword evidence="1" id="KW-0862">Zinc</keyword>
<dbReference type="InterPro" id="IPR038765">
    <property type="entry name" value="Papain-like_cys_pep_sf"/>
</dbReference>
<dbReference type="InterPro" id="IPR048324">
    <property type="entry name" value="ZSWIM1-3_RNaseH-like"/>
</dbReference>
<dbReference type="InterPro" id="IPR007527">
    <property type="entry name" value="Znf_SWIM"/>
</dbReference>
<evidence type="ECO:0000313" key="5">
    <source>
        <dbReference type="Proteomes" id="UP000018958"/>
    </source>
</evidence>
<dbReference type="InterPro" id="IPR052579">
    <property type="entry name" value="Zinc_finger_SWIM"/>
</dbReference>
<reference evidence="4 5" key="1">
    <citation type="submission" date="2013-11" db="EMBL/GenBank/DDBJ databases">
        <title>The Genome Sequence of Phytophthora parasitica CJ01A1.</title>
        <authorList>
            <consortium name="The Broad Institute Genomics Platform"/>
            <person name="Russ C."/>
            <person name="Tyler B."/>
            <person name="Panabieres F."/>
            <person name="Shan W."/>
            <person name="Tripathy S."/>
            <person name="Grunwald N."/>
            <person name="Machado M."/>
            <person name="Johnson C.S."/>
            <person name="Walker B."/>
            <person name="Young S.K."/>
            <person name="Zeng Q."/>
            <person name="Gargeya S."/>
            <person name="Fitzgerald M."/>
            <person name="Haas B."/>
            <person name="Abouelleil A."/>
            <person name="Allen A.W."/>
            <person name="Alvarado L."/>
            <person name="Arachchi H.M."/>
            <person name="Berlin A.M."/>
            <person name="Chapman S.B."/>
            <person name="Gainer-Dewar J."/>
            <person name="Goldberg J."/>
            <person name="Griggs A."/>
            <person name="Gujja S."/>
            <person name="Hansen M."/>
            <person name="Howarth C."/>
            <person name="Imamovic A."/>
            <person name="Ireland A."/>
            <person name="Larimer J."/>
            <person name="McCowan C."/>
            <person name="Murphy C."/>
            <person name="Pearson M."/>
            <person name="Poon T.W."/>
            <person name="Priest M."/>
            <person name="Roberts A."/>
            <person name="Saif S."/>
            <person name="Shea T."/>
            <person name="Sisk P."/>
            <person name="Sykes S."/>
            <person name="Wortman J."/>
            <person name="Nusbaum C."/>
            <person name="Birren B."/>
        </authorList>
    </citation>
    <scope>NUCLEOTIDE SEQUENCE [LARGE SCALE GENOMIC DNA]</scope>
    <source>
        <strain evidence="4 5">CJ01A1</strain>
    </source>
</reference>
<protein>
    <recommendedName>
        <fullName evidence="3">SWIM-type domain-containing protein</fullName>
    </recommendedName>
</protein>
<keyword evidence="1" id="KW-0479">Metal-binding</keyword>
<evidence type="ECO:0000256" key="1">
    <source>
        <dbReference type="PROSITE-ProRule" id="PRU00325"/>
    </source>
</evidence>
<gene>
    <name evidence="4" type="ORF">F441_18097</name>
</gene>
<feature type="region of interest" description="Disordered" evidence="2">
    <location>
        <begin position="154"/>
        <end position="173"/>
    </location>
</feature>
<sequence length="1201" mass="134168">MEECDDVDEASDGGDDVASSSGFESASDVAQKRHRKGKRKSPKTKPRKTARIASSKSPRGGTDDDDGAFLEGFSRRWASWEDFNKAFETFQAAMFQQLSGRSSTSVLSRNKQMRDAVAREVAATGKSSEDVERRRGTRYIPADWKKYCRTLRCTHGQGQPSRSSGKRKHRQIRSTECTAKVNVRVVSAYSGWNIAVKASGRHNHPVTKHQSFNYAENRSVTDEGLIHDAAAMHKAGAHAKGILSYLREQSGGKLVTLRDAHNMIQKFKSGQRAGQTDAERALAVLDEFALEAEGNAAEIMVDAESKIARVVTFQSARMRRLFRAFPEAVLVDATHNTNANRYKLFSFVVHDVFGKGQYVFHSLVESEEKVNLGLVIKSFKKLNPAWSKIRVIMTDKAMHEKAVLLEAFPDACQLLCQWHVITWLRKQATRLAPECKSKVQGLVKALVYSRCPQEYEDTKDSLLKALGGDDEHPIYAYFIKIWDSTKDEWVSYRRSNVEHLQNNTNNRLESKWGKVKQVVEPTFTLDETISALITLQKIAEDEYVAEYTKVGSCPDNGENDELKALAMAISVYAFDMVEKQYTLAVGPSADYEMDLSVPGKATLTRPGTGYTHVVETKKSSCDCIVMRTCFLPCRHVMYFRQKCNYESVIPPLRTFSTRWIKHAPQNNIDQGGVGVGGVNKISCATFQGQRSVAPTDKYIQSKALAEKIVDRMSLQSTPTYAMAYDWLQGFYKAQQGVSSVDSTNLTQISFTNVASITQTADEGGSQFDDKPPTPLEETLGIERGSGGEQIAADIEAPLDSTGPTQDRTGSPQKSSVPSGNADEIDRKETPISFVPPPRVRGMTRGEKRRQAGVKQLQEARELVLKDRDDKKAQKSRLDDVAVLLEGHYSMDIAKAAVDTLDLEDIEVYGSLSVRPYHVGQRAPKVRGLIQLDKINEAISAIRATGNEKLLANWPDYGYATLDQLEAMSSVLEARNRFQLIKDVQPPFIDLMDKTKQEYKKAVTAMRLGKVSLGPEWYMGYTLVDFREKLWLHTSSIISAMLALKSMYSAGGAVGVVNPSYHELAGLSSKKRTAGGYGAMDPTNDRIIAAICIDHHWVTYLVDKPKQICYLFDPLQLKSNLKVLKSGVQSVIEPLIGMKDRLTYEKITWCIQKDNTSCGVWCLSILELLLAGHPWVDSLYKVQPYLRLRYLFMAINMQCEAV</sequence>
<dbReference type="PROSITE" id="PS50966">
    <property type="entry name" value="ZF_SWIM"/>
    <property type="match status" value="1"/>
</dbReference>
<evidence type="ECO:0000259" key="3">
    <source>
        <dbReference type="PROSITE" id="PS50966"/>
    </source>
</evidence>